<dbReference type="Proteomes" id="UP000050741">
    <property type="component" value="Unassembled WGS sequence"/>
</dbReference>
<reference evidence="3" key="3">
    <citation type="submission" date="2016-06" db="UniProtKB">
        <authorList>
            <consortium name="WormBaseParasite"/>
        </authorList>
    </citation>
    <scope>IDENTIFICATION</scope>
</reference>
<keyword evidence="1" id="KW-0812">Transmembrane</keyword>
<accession>A0A183C0U9</accession>
<protein>
    <submittedName>
        <fullName evidence="3">NADH-ubiquinone oxidoreductase B15 subunit</fullName>
    </submittedName>
</protein>
<keyword evidence="1" id="KW-0472">Membrane</keyword>
<reference evidence="2" key="1">
    <citation type="submission" date="2013-12" db="EMBL/GenBank/DDBJ databases">
        <authorList>
            <person name="Aslett M."/>
        </authorList>
    </citation>
    <scope>NUCLEOTIDE SEQUENCE [LARGE SCALE GENOMIC DNA]</scope>
    <source>
        <strain evidence="2">Lindley</strain>
    </source>
</reference>
<evidence type="ECO:0000313" key="3">
    <source>
        <dbReference type="WBParaSite" id="GPLIN_000649200"/>
    </source>
</evidence>
<dbReference type="AlphaFoldDB" id="A0A183C0U9"/>
<organism evidence="2 3">
    <name type="scientific">Globodera pallida</name>
    <name type="common">Potato cyst nematode worm</name>
    <name type="synonym">Heterodera pallida</name>
    <dbReference type="NCBI Taxonomy" id="36090"/>
    <lineage>
        <taxon>Eukaryota</taxon>
        <taxon>Metazoa</taxon>
        <taxon>Ecdysozoa</taxon>
        <taxon>Nematoda</taxon>
        <taxon>Chromadorea</taxon>
        <taxon>Rhabditida</taxon>
        <taxon>Tylenchina</taxon>
        <taxon>Tylenchomorpha</taxon>
        <taxon>Tylenchoidea</taxon>
        <taxon>Heteroderidae</taxon>
        <taxon>Heteroderinae</taxon>
        <taxon>Globodera</taxon>
    </lineage>
</organism>
<name>A0A183C0U9_GLOPA</name>
<keyword evidence="1" id="KW-1133">Transmembrane helix</keyword>
<reference evidence="2" key="2">
    <citation type="submission" date="2014-05" db="EMBL/GenBank/DDBJ databases">
        <title>The genome and life-stage specific transcriptomes of Globodera pallida elucidate key aspects of plant parasitism by a cyst nematode.</title>
        <authorList>
            <person name="Cotton J.A."/>
            <person name="Lilley C.J."/>
            <person name="Jones L.M."/>
            <person name="Kikuchi T."/>
            <person name="Reid A.J."/>
            <person name="Thorpe P."/>
            <person name="Tsai I.J."/>
            <person name="Beasley H."/>
            <person name="Blok V."/>
            <person name="Cock P.J.A."/>
            <person name="Van den Akker S.E."/>
            <person name="Holroyd N."/>
            <person name="Hunt M."/>
            <person name="Mantelin S."/>
            <person name="Naghra H."/>
            <person name="Pain A."/>
            <person name="Palomares-Rius J.E."/>
            <person name="Zarowiecki M."/>
            <person name="Berriman M."/>
            <person name="Jones J.T."/>
            <person name="Urwin P.E."/>
        </authorList>
    </citation>
    <scope>NUCLEOTIDE SEQUENCE [LARGE SCALE GENOMIC DNA]</scope>
    <source>
        <strain evidence="2">Lindley</strain>
    </source>
</reference>
<keyword evidence="2" id="KW-1185">Reference proteome</keyword>
<dbReference type="WBParaSite" id="GPLIN_000649200">
    <property type="protein sequence ID" value="GPLIN_000649200"/>
    <property type="gene ID" value="GPLIN_000649200"/>
</dbReference>
<proteinExistence type="predicted"/>
<sequence length="83" mass="9832">MSAKTESIRPLYRRVMTNRRLDILHRSTVRSIYIAILPMLAGCMITKFALYYVYEKPVKRLERQRLEREIINAELAGFRISEA</sequence>
<evidence type="ECO:0000313" key="2">
    <source>
        <dbReference type="Proteomes" id="UP000050741"/>
    </source>
</evidence>
<feature type="transmembrane region" description="Helical" evidence="1">
    <location>
        <begin position="32"/>
        <end position="54"/>
    </location>
</feature>
<evidence type="ECO:0000256" key="1">
    <source>
        <dbReference type="SAM" id="Phobius"/>
    </source>
</evidence>